<feature type="signal peptide" evidence="3">
    <location>
        <begin position="1"/>
        <end position="15"/>
    </location>
</feature>
<dbReference type="GO" id="GO:0003755">
    <property type="term" value="F:peptidyl-prolyl cis-trans isomerase activity"/>
    <property type="evidence" value="ECO:0000318"/>
    <property type="project" value="GO_Central"/>
</dbReference>
<reference evidence="5 6" key="2">
    <citation type="journal article" date="2008" name="Nature">
        <title>The Phaeodactylum genome reveals the evolutionary history of diatom genomes.</title>
        <authorList>
            <person name="Bowler C."/>
            <person name="Allen A.E."/>
            <person name="Badger J.H."/>
            <person name="Grimwood J."/>
            <person name="Jabbari K."/>
            <person name="Kuo A."/>
            <person name="Maheswari U."/>
            <person name="Martens C."/>
            <person name="Maumus F."/>
            <person name="Otillar R.P."/>
            <person name="Rayko E."/>
            <person name="Salamov A."/>
            <person name="Vandepoele K."/>
            <person name="Beszteri B."/>
            <person name="Gruber A."/>
            <person name="Heijde M."/>
            <person name="Katinka M."/>
            <person name="Mock T."/>
            <person name="Valentin K."/>
            <person name="Verret F."/>
            <person name="Berges J.A."/>
            <person name="Brownlee C."/>
            <person name="Cadoret J.P."/>
            <person name="Chiovitti A."/>
            <person name="Choi C.J."/>
            <person name="Coesel S."/>
            <person name="De Martino A."/>
            <person name="Detter J.C."/>
            <person name="Durkin C."/>
            <person name="Falciatore A."/>
            <person name="Fournet J."/>
            <person name="Haruta M."/>
            <person name="Huysman M.J."/>
            <person name="Jenkins B.D."/>
            <person name="Jiroutova K."/>
            <person name="Jorgensen R.E."/>
            <person name="Joubert Y."/>
            <person name="Kaplan A."/>
            <person name="Kroger N."/>
            <person name="Kroth P.G."/>
            <person name="La Roche J."/>
            <person name="Lindquist E."/>
            <person name="Lommer M."/>
            <person name="Martin-Jezequel V."/>
            <person name="Lopez P.J."/>
            <person name="Lucas S."/>
            <person name="Mangogna M."/>
            <person name="McGinnis K."/>
            <person name="Medlin L.K."/>
            <person name="Montsant A."/>
            <person name="Oudot-Le Secq M.P."/>
            <person name="Napoli C."/>
            <person name="Obornik M."/>
            <person name="Parker M.S."/>
            <person name="Petit J.L."/>
            <person name="Porcel B.M."/>
            <person name="Poulsen N."/>
            <person name="Robison M."/>
            <person name="Rychlewski L."/>
            <person name="Rynearson T.A."/>
            <person name="Schmutz J."/>
            <person name="Shapiro H."/>
            <person name="Siaut M."/>
            <person name="Stanley M."/>
            <person name="Sussman M.R."/>
            <person name="Taylor A.R."/>
            <person name="Vardi A."/>
            <person name="von Dassow P."/>
            <person name="Vyverman W."/>
            <person name="Willis A."/>
            <person name="Wyrwicz L.S."/>
            <person name="Rokhsar D.S."/>
            <person name="Weissenbach J."/>
            <person name="Armbrust E.V."/>
            <person name="Green B.R."/>
            <person name="Van de Peer Y."/>
            <person name="Grigoriev I.V."/>
        </authorList>
    </citation>
    <scope>NUCLEOTIDE SEQUENCE [LARGE SCALE GENOMIC DNA]</scope>
    <source>
        <strain evidence="5 6">CCMP1335</strain>
    </source>
</reference>
<evidence type="ECO:0000256" key="1">
    <source>
        <dbReference type="PROSITE-ProRule" id="PRU00278"/>
    </source>
</evidence>
<gene>
    <name evidence="5" type="ORF">THAPSDRAFT_4402</name>
</gene>
<dbReference type="eggNOG" id="ENOG502RRCW">
    <property type="taxonomic scope" value="Eukaryota"/>
</dbReference>
<accession>B8BZ65</accession>
<dbReference type="Proteomes" id="UP000001449">
    <property type="component" value="Chromosome 4"/>
</dbReference>
<dbReference type="STRING" id="35128.B8BZ65"/>
<dbReference type="PANTHER" id="PTHR43629">
    <property type="entry name" value="PEPTIDYL-PROLYL CIS-TRANS ISOMERASE"/>
    <property type="match status" value="1"/>
</dbReference>
<keyword evidence="1 2" id="KW-0413">Isomerase</keyword>
<evidence type="ECO:0000259" key="4">
    <source>
        <dbReference type="PROSITE" id="PS50198"/>
    </source>
</evidence>
<evidence type="ECO:0000256" key="2">
    <source>
        <dbReference type="RuleBase" id="RU363014"/>
    </source>
</evidence>
<dbReference type="EMBL" id="CM000641">
    <property type="protein sequence ID" value="EED92831.1"/>
    <property type="molecule type" value="Genomic_DNA"/>
</dbReference>
<keyword evidence="1 2" id="KW-0697">Rotamase</keyword>
<keyword evidence="6" id="KW-1185">Reference proteome</keyword>
<comment type="catalytic activity">
    <reaction evidence="2">
        <text>[protein]-peptidylproline (omega=180) = [protein]-peptidylproline (omega=0)</text>
        <dbReference type="Rhea" id="RHEA:16237"/>
        <dbReference type="Rhea" id="RHEA-COMP:10747"/>
        <dbReference type="Rhea" id="RHEA-COMP:10748"/>
        <dbReference type="ChEBI" id="CHEBI:83833"/>
        <dbReference type="ChEBI" id="CHEBI:83834"/>
        <dbReference type="EC" id="5.2.1.8"/>
    </reaction>
</comment>
<dbReference type="AlphaFoldDB" id="B8BZ65"/>
<proteinExistence type="predicted"/>
<protein>
    <recommendedName>
        <fullName evidence="2">Peptidyl-prolyl cis-trans isomerase</fullName>
        <ecNumber evidence="2">5.2.1.8</ecNumber>
    </recommendedName>
</protein>
<dbReference type="PROSITE" id="PS50198">
    <property type="entry name" value="PPIC_PPIASE_2"/>
    <property type="match status" value="1"/>
</dbReference>
<reference evidence="5 6" key="1">
    <citation type="journal article" date="2004" name="Science">
        <title>The genome of the diatom Thalassiosira pseudonana: ecology, evolution, and metabolism.</title>
        <authorList>
            <person name="Armbrust E.V."/>
            <person name="Berges J.A."/>
            <person name="Bowler C."/>
            <person name="Green B.R."/>
            <person name="Martinez D."/>
            <person name="Putnam N.H."/>
            <person name="Zhou S."/>
            <person name="Allen A.E."/>
            <person name="Apt K.E."/>
            <person name="Bechner M."/>
            <person name="Brzezinski M.A."/>
            <person name="Chaal B.K."/>
            <person name="Chiovitti A."/>
            <person name="Davis A.K."/>
            <person name="Demarest M.S."/>
            <person name="Detter J.C."/>
            <person name="Glavina T."/>
            <person name="Goodstein D."/>
            <person name="Hadi M.Z."/>
            <person name="Hellsten U."/>
            <person name="Hildebrand M."/>
            <person name="Jenkins B.D."/>
            <person name="Jurka J."/>
            <person name="Kapitonov V.V."/>
            <person name="Kroger N."/>
            <person name="Lau W.W."/>
            <person name="Lane T.W."/>
            <person name="Larimer F.W."/>
            <person name="Lippmeier J.C."/>
            <person name="Lucas S."/>
            <person name="Medina M."/>
            <person name="Montsant A."/>
            <person name="Obornik M."/>
            <person name="Parker M.S."/>
            <person name="Palenik B."/>
            <person name="Pazour G.J."/>
            <person name="Richardson P.M."/>
            <person name="Rynearson T.A."/>
            <person name="Saito M.A."/>
            <person name="Schwartz D.C."/>
            <person name="Thamatrakoln K."/>
            <person name="Valentin K."/>
            <person name="Vardi A."/>
            <person name="Wilkerson F.P."/>
            <person name="Rokhsar D.S."/>
        </authorList>
    </citation>
    <scope>NUCLEOTIDE SEQUENCE [LARGE SCALE GENOMIC DNA]</scope>
    <source>
        <strain evidence="5 6">CCMP1335</strain>
    </source>
</reference>
<dbReference type="Pfam" id="PF00639">
    <property type="entry name" value="Rotamase"/>
    <property type="match status" value="1"/>
</dbReference>
<dbReference type="SUPFAM" id="SSF54534">
    <property type="entry name" value="FKBP-like"/>
    <property type="match status" value="1"/>
</dbReference>
<dbReference type="EC" id="5.2.1.8" evidence="2"/>
<dbReference type="InterPro" id="IPR046357">
    <property type="entry name" value="PPIase_dom_sf"/>
</dbReference>
<dbReference type="Gene3D" id="3.10.50.40">
    <property type="match status" value="1"/>
</dbReference>
<dbReference type="InterPro" id="IPR000297">
    <property type="entry name" value="PPIase_PpiC"/>
</dbReference>
<dbReference type="PANTHER" id="PTHR43629:SF2">
    <property type="entry name" value="RHODANESE-LIKE_PPIC DOMAIN-CONTAINING PROTEIN 12, CHLOROPLASTIC"/>
    <property type="match status" value="1"/>
</dbReference>
<feature type="chain" id="PRO_5012226446" description="Peptidyl-prolyl cis-trans isomerase" evidence="3">
    <location>
        <begin position="16"/>
        <end position="118"/>
    </location>
</feature>
<dbReference type="InterPro" id="IPR052204">
    <property type="entry name" value="PpiC/parvulin_rotamase"/>
</dbReference>
<feature type="domain" description="PpiC" evidence="4">
    <location>
        <begin position="17"/>
        <end position="113"/>
    </location>
</feature>
<dbReference type="KEGG" id="tps:THAPSDRAFT_4402"/>
<evidence type="ECO:0000313" key="5">
    <source>
        <dbReference type="EMBL" id="EED92831.1"/>
    </source>
</evidence>
<organism evidence="5 6">
    <name type="scientific">Thalassiosira pseudonana</name>
    <name type="common">Marine diatom</name>
    <name type="synonym">Cyclotella nana</name>
    <dbReference type="NCBI Taxonomy" id="35128"/>
    <lineage>
        <taxon>Eukaryota</taxon>
        <taxon>Sar</taxon>
        <taxon>Stramenopiles</taxon>
        <taxon>Ochrophyta</taxon>
        <taxon>Bacillariophyta</taxon>
        <taxon>Coscinodiscophyceae</taxon>
        <taxon>Thalassiosirophycidae</taxon>
        <taxon>Thalassiosirales</taxon>
        <taxon>Thalassiosiraceae</taxon>
        <taxon>Thalassiosira</taxon>
    </lineage>
</organism>
<name>B8BZ65_THAPS</name>
<evidence type="ECO:0000256" key="3">
    <source>
        <dbReference type="SAM" id="SignalP"/>
    </source>
</evidence>
<dbReference type="HOGENOM" id="CLU_090028_6_2_1"/>
<dbReference type="GeneID" id="7453349"/>
<sequence>MILSLFMLLRGATSGSKSTATASHILLDGDDAEKRLTDMKKEIKQDYNKFKNLAKMHSKCPSGKSAGGKLGKFKPGMMVPPFDKAIFAKESKVGEVIGPVQTNFGWHLIWIEERELVE</sequence>
<evidence type="ECO:0000313" key="6">
    <source>
        <dbReference type="Proteomes" id="UP000001449"/>
    </source>
</evidence>
<dbReference type="OMA" id="HLIWIEE"/>
<dbReference type="RefSeq" id="XP_002289294.1">
    <property type="nucleotide sequence ID" value="XM_002289258.1"/>
</dbReference>
<dbReference type="PaxDb" id="35128-Thaps4402"/>
<dbReference type="InParanoid" id="B8BZ65"/>
<keyword evidence="3" id="KW-0732">Signal</keyword>